<dbReference type="GO" id="GO:0006207">
    <property type="term" value="P:'de novo' pyrimidine nucleobase biosynthetic process"/>
    <property type="evidence" value="ECO:0007669"/>
    <property type="project" value="UniProtKB-UniRule"/>
</dbReference>
<dbReference type="Gene3D" id="3.20.20.70">
    <property type="entry name" value="Aldolase class I"/>
    <property type="match status" value="1"/>
</dbReference>
<evidence type="ECO:0000256" key="12">
    <source>
        <dbReference type="ARBA" id="ARBA00023136"/>
    </source>
</evidence>
<evidence type="ECO:0000256" key="13">
    <source>
        <dbReference type="ARBA" id="ARBA00048639"/>
    </source>
</evidence>
<evidence type="ECO:0000256" key="14">
    <source>
        <dbReference type="NCBIfam" id="TIGR01036"/>
    </source>
</evidence>
<dbReference type="InterPro" id="IPR012135">
    <property type="entry name" value="Dihydroorotate_DH_1_2"/>
</dbReference>
<dbReference type="EMBL" id="NXAO01000054">
    <property type="protein sequence ID" value="PHO14497.1"/>
    <property type="molecule type" value="Genomic_DNA"/>
</dbReference>
<evidence type="ECO:0000256" key="3">
    <source>
        <dbReference type="ARBA" id="ARBA00004370"/>
    </source>
</evidence>
<comment type="cofactor">
    <cofactor evidence="1">
        <name>FMN</name>
        <dbReference type="ChEBI" id="CHEBI:58210"/>
    </cofactor>
</comment>
<evidence type="ECO:0000313" key="17">
    <source>
        <dbReference type="EMBL" id="PHO14497.1"/>
    </source>
</evidence>
<evidence type="ECO:0000256" key="2">
    <source>
        <dbReference type="ARBA" id="ARBA00003125"/>
    </source>
</evidence>
<dbReference type="PROSITE" id="PS00912">
    <property type="entry name" value="DHODEHASE_2"/>
    <property type="match status" value="1"/>
</dbReference>
<dbReference type="NCBIfam" id="TIGR01036">
    <property type="entry name" value="pyrD_sub2"/>
    <property type="match status" value="1"/>
</dbReference>
<dbReference type="Pfam" id="PF01180">
    <property type="entry name" value="DHO_dh"/>
    <property type="match status" value="1"/>
</dbReference>
<dbReference type="GO" id="GO:0005737">
    <property type="term" value="C:cytoplasm"/>
    <property type="evidence" value="ECO:0007669"/>
    <property type="project" value="InterPro"/>
</dbReference>
<dbReference type="AlphaFoldDB" id="A0A347TLQ5"/>
<dbReference type="InterPro" id="IPR050074">
    <property type="entry name" value="DHO_dehydrogenase"/>
</dbReference>
<proteinExistence type="inferred from homology"/>
<dbReference type="EC" id="1.3.5.2" evidence="6 14"/>
<evidence type="ECO:0000256" key="5">
    <source>
        <dbReference type="ARBA" id="ARBA00005359"/>
    </source>
</evidence>
<keyword evidence="11 16" id="KW-0560">Oxidoreductase</keyword>
<keyword evidence="10" id="KW-0665">Pyrimidine biosynthesis</keyword>
<dbReference type="EMBL" id="CP032101">
    <property type="protein sequence ID" value="AXX87533.1"/>
    <property type="molecule type" value="Genomic_DNA"/>
</dbReference>
<keyword evidence="12" id="KW-0472">Membrane</keyword>
<evidence type="ECO:0000256" key="6">
    <source>
        <dbReference type="ARBA" id="ARBA00012791"/>
    </source>
</evidence>
<dbReference type="NCBIfam" id="NF003652">
    <property type="entry name" value="PRK05286.2-5"/>
    <property type="match status" value="1"/>
</dbReference>
<dbReference type="SUPFAM" id="SSF51395">
    <property type="entry name" value="FMN-linked oxidoreductases"/>
    <property type="match status" value="1"/>
</dbReference>
<reference evidence="18" key="1">
    <citation type="submission" date="2017-09" db="EMBL/GenBank/DDBJ databases">
        <title>Arcobacter canalis sp. nov., a new species isolated from a water canal contaminated with urban sewage.</title>
        <authorList>
            <person name="Perez-Cataluna A."/>
            <person name="Salas-Masso N."/>
            <person name="Figueras M.J."/>
        </authorList>
    </citation>
    <scope>NUCLEOTIDE SEQUENCE [LARGE SCALE GENOMIC DNA]</scope>
    <source>
        <strain evidence="18">CECT 7727</strain>
    </source>
</reference>
<dbReference type="RefSeq" id="WP_099312098.1">
    <property type="nucleotide sequence ID" value="NZ_CP032101.1"/>
</dbReference>
<feature type="domain" description="Dihydroorotate dehydrogenase catalytic" evidence="15">
    <location>
        <begin position="51"/>
        <end position="335"/>
    </location>
</feature>
<reference evidence="17" key="2">
    <citation type="submission" date="2017-09" db="EMBL/GenBank/DDBJ databases">
        <authorList>
            <person name="Perez-Cataluna A."/>
            <person name="Figueras M.J."/>
            <person name="Salas-Masso N."/>
        </authorList>
    </citation>
    <scope>NUCLEOTIDE SEQUENCE</scope>
    <source>
        <strain evidence="17">CECT 7727</strain>
    </source>
</reference>
<evidence type="ECO:0000313" key="19">
    <source>
        <dbReference type="Proteomes" id="UP000264693"/>
    </source>
</evidence>
<evidence type="ECO:0000313" key="18">
    <source>
        <dbReference type="Proteomes" id="UP000224740"/>
    </source>
</evidence>
<dbReference type="GO" id="GO:0005886">
    <property type="term" value="C:plasma membrane"/>
    <property type="evidence" value="ECO:0007669"/>
    <property type="project" value="TreeGrafter"/>
</dbReference>
<evidence type="ECO:0000256" key="11">
    <source>
        <dbReference type="ARBA" id="ARBA00023002"/>
    </source>
</evidence>
<protein>
    <recommendedName>
        <fullName evidence="7 14">Dihydroorotate dehydrogenase (quinone)</fullName>
        <ecNumber evidence="6 14">1.3.5.2</ecNumber>
    </recommendedName>
</protein>
<dbReference type="PANTHER" id="PTHR48109">
    <property type="entry name" value="DIHYDROOROTATE DEHYDROGENASE (QUINONE), MITOCHONDRIAL-RELATED"/>
    <property type="match status" value="1"/>
</dbReference>
<evidence type="ECO:0000256" key="9">
    <source>
        <dbReference type="ARBA" id="ARBA00022643"/>
    </source>
</evidence>
<dbReference type="InterPro" id="IPR001295">
    <property type="entry name" value="Dihydroorotate_DH_CS"/>
</dbReference>
<dbReference type="InterPro" id="IPR013785">
    <property type="entry name" value="Aldolase_TIM"/>
</dbReference>
<evidence type="ECO:0000313" key="16">
    <source>
        <dbReference type="EMBL" id="AXX87533.1"/>
    </source>
</evidence>
<keyword evidence="9" id="KW-0288">FMN</keyword>
<reference evidence="16 19" key="3">
    <citation type="submission" date="2018-08" db="EMBL/GenBank/DDBJ databases">
        <title>Complete genome of the Arcobacter marinus type strain JCM 15502.</title>
        <authorList>
            <person name="Miller W.G."/>
            <person name="Yee E."/>
            <person name="Huynh S."/>
            <person name="Parker C.T."/>
        </authorList>
    </citation>
    <scope>NUCLEOTIDE SEQUENCE [LARGE SCALE GENOMIC DNA]</scope>
    <source>
        <strain evidence="16 19">JCM 15502</strain>
    </source>
</reference>
<comment type="subcellular location">
    <subcellularLocation>
        <location evidence="3">Membrane</location>
    </subcellularLocation>
</comment>
<comment type="catalytic activity">
    <reaction evidence="13">
        <text>(S)-dihydroorotate + a quinone = orotate + a quinol</text>
        <dbReference type="Rhea" id="RHEA:30187"/>
        <dbReference type="ChEBI" id="CHEBI:24646"/>
        <dbReference type="ChEBI" id="CHEBI:30839"/>
        <dbReference type="ChEBI" id="CHEBI:30864"/>
        <dbReference type="ChEBI" id="CHEBI:132124"/>
        <dbReference type="EC" id="1.3.5.2"/>
    </reaction>
</comment>
<evidence type="ECO:0000256" key="4">
    <source>
        <dbReference type="ARBA" id="ARBA00005161"/>
    </source>
</evidence>
<dbReference type="PIRSF" id="PIRSF000164">
    <property type="entry name" value="DHO_oxidase"/>
    <property type="match status" value="1"/>
</dbReference>
<dbReference type="NCBIfam" id="NF003649">
    <property type="entry name" value="PRK05286.2-2"/>
    <property type="match status" value="1"/>
</dbReference>
<dbReference type="KEGG" id="amar:AMRN_1806"/>
<accession>A0A347TLQ5</accession>
<evidence type="ECO:0000256" key="10">
    <source>
        <dbReference type="ARBA" id="ARBA00022975"/>
    </source>
</evidence>
<evidence type="ECO:0000256" key="1">
    <source>
        <dbReference type="ARBA" id="ARBA00001917"/>
    </source>
</evidence>
<comment type="pathway">
    <text evidence="4">Pyrimidine metabolism; UMP biosynthesis via de novo pathway; orotate from (S)-dihydroorotate (quinone route): step 1/1.</text>
</comment>
<dbReference type="CDD" id="cd04738">
    <property type="entry name" value="DHOD_2_like"/>
    <property type="match status" value="1"/>
</dbReference>
<comment type="similarity">
    <text evidence="5">Belongs to the dihydroorotate dehydrogenase family. Type 2 subfamily.</text>
</comment>
<dbReference type="InterPro" id="IPR005719">
    <property type="entry name" value="Dihydroorotate_DH_2"/>
</dbReference>
<dbReference type="GO" id="GO:0044205">
    <property type="term" value="P:'de novo' UMP biosynthetic process"/>
    <property type="evidence" value="ECO:0007669"/>
    <property type="project" value="UniProtKB-UniPathway"/>
</dbReference>
<organism evidence="16 19">
    <name type="scientific">Malaciobacter marinus</name>
    <dbReference type="NCBI Taxonomy" id="505249"/>
    <lineage>
        <taxon>Bacteria</taxon>
        <taxon>Pseudomonadati</taxon>
        <taxon>Campylobacterota</taxon>
        <taxon>Epsilonproteobacteria</taxon>
        <taxon>Campylobacterales</taxon>
        <taxon>Arcobacteraceae</taxon>
        <taxon>Malaciobacter</taxon>
    </lineage>
</organism>
<dbReference type="Proteomes" id="UP000264693">
    <property type="component" value="Chromosome"/>
</dbReference>
<evidence type="ECO:0000256" key="8">
    <source>
        <dbReference type="ARBA" id="ARBA00022630"/>
    </source>
</evidence>
<keyword evidence="8" id="KW-0285">Flavoprotein</keyword>
<keyword evidence="18" id="KW-1185">Reference proteome</keyword>
<evidence type="ECO:0000256" key="7">
    <source>
        <dbReference type="ARBA" id="ARBA00018366"/>
    </source>
</evidence>
<name>A0A347TLQ5_9BACT</name>
<dbReference type="UniPathway" id="UPA00070">
    <property type="reaction ID" value="UER00946"/>
</dbReference>
<dbReference type="GO" id="GO:0106430">
    <property type="term" value="F:dihydroorotate dehydrogenase (quinone) activity"/>
    <property type="evidence" value="ECO:0007669"/>
    <property type="project" value="UniProtKB-EC"/>
</dbReference>
<dbReference type="PANTHER" id="PTHR48109:SF4">
    <property type="entry name" value="DIHYDROOROTATE DEHYDROGENASE (QUINONE), MITOCHONDRIAL"/>
    <property type="match status" value="1"/>
</dbReference>
<gene>
    <name evidence="16" type="primary">pyrD</name>
    <name evidence="16" type="ORF">AMRN_1806</name>
    <name evidence="17" type="ORF">CPH92_11860</name>
</gene>
<sequence length="354" mass="39055">MFNYKNLKKVLFLFQPETAHNIAELGLRALPKCRIITNYLTKRNFVSDPKLTQEVFNVKFINPVGLAAGFDKNCTMVKSMPALGFGYTEIGTMTPRPQDGNPKPRMFRYPKNNSVQNAMGFNNEGAHAVLKNLEKVYPFVLPIGVNIGKNKTTPEEYALSDYKTLIKKFEKTSDYIAINISSPNTPNLRDLQNEEFITALFEMAKELTNKPILLKIAPDMQAQAAINLCKTAVNAGAAGIIATNTTIDYDLLPGCKDFGGLSGEVLTQKSYELFKEIANELFDKTVLISVGGISSAQEAYKRIKAGASLVQIYTGMIFEGPSAVKNINEGILELMEKDGYSHISEAIGADLKNN</sequence>
<comment type="function">
    <text evidence="2">Catalyzes the conversion of dihydroorotate to orotate with quinone as electron acceptor.</text>
</comment>
<evidence type="ECO:0000259" key="15">
    <source>
        <dbReference type="Pfam" id="PF01180"/>
    </source>
</evidence>
<dbReference type="Proteomes" id="UP000224740">
    <property type="component" value="Unassembled WGS sequence"/>
</dbReference>
<dbReference type="InterPro" id="IPR005720">
    <property type="entry name" value="Dihydroorotate_DH_cat"/>
</dbReference>